<gene>
    <name evidence="1" type="ORF">HC231_12830</name>
</gene>
<dbReference type="InterPro" id="IPR016195">
    <property type="entry name" value="Pol/histidinol_Pase-like"/>
</dbReference>
<dbReference type="Proteomes" id="UP000671960">
    <property type="component" value="Chromosome"/>
</dbReference>
<name>A0ABX7UX05_9GAMM</name>
<dbReference type="EMBL" id="CP050854">
    <property type="protein sequence ID" value="QTF08690.1"/>
    <property type="molecule type" value="Genomic_DNA"/>
</dbReference>
<accession>A0ABX7UX05</accession>
<dbReference type="Gene3D" id="3.20.20.140">
    <property type="entry name" value="Metal-dependent hydrolases"/>
    <property type="match status" value="1"/>
</dbReference>
<reference evidence="1 2" key="1">
    <citation type="submission" date="2020-03" db="EMBL/GenBank/DDBJ databases">
        <authorList>
            <person name="Bakhshi Ganjeh M."/>
        </authorList>
    </citation>
    <scope>NUCLEOTIDE SEQUENCE [LARGE SCALE GENOMIC DNA]</scope>
    <source>
        <strain evidence="2">Iran 50</strain>
    </source>
</reference>
<dbReference type="PANTHER" id="PTHR42924">
    <property type="entry name" value="EXONUCLEASE"/>
    <property type="match status" value="1"/>
</dbReference>
<evidence type="ECO:0000313" key="2">
    <source>
        <dbReference type="Proteomes" id="UP000671960"/>
    </source>
</evidence>
<organism evidence="1 2">
    <name type="scientific">Brenneria izadpanahii</name>
    <dbReference type="NCBI Taxonomy" id="2722756"/>
    <lineage>
        <taxon>Bacteria</taxon>
        <taxon>Pseudomonadati</taxon>
        <taxon>Pseudomonadota</taxon>
        <taxon>Gammaproteobacteria</taxon>
        <taxon>Enterobacterales</taxon>
        <taxon>Pectobacteriaceae</taxon>
        <taxon>Brenneria</taxon>
    </lineage>
</organism>
<dbReference type="InterPro" id="IPR052018">
    <property type="entry name" value="PHP_domain"/>
</dbReference>
<keyword evidence="2" id="KW-1185">Reference proteome</keyword>
<dbReference type="SUPFAM" id="SSF89550">
    <property type="entry name" value="PHP domain-like"/>
    <property type="match status" value="1"/>
</dbReference>
<protein>
    <submittedName>
        <fullName evidence="1">CehA/McbA family metallohydrolase</fullName>
    </submittedName>
</protein>
<dbReference type="RefSeq" id="WP_208227023.1">
    <property type="nucleotide sequence ID" value="NZ_CP050854.1"/>
</dbReference>
<dbReference type="PANTHER" id="PTHR42924:SF3">
    <property type="entry name" value="POLYMERASE_HISTIDINOL PHOSPHATASE N-TERMINAL DOMAIN-CONTAINING PROTEIN"/>
    <property type="match status" value="1"/>
</dbReference>
<evidence type="ECO:0000313" key="1">
    <source>
        <dbReference type="EMBL" id="QTF08690.1"/>
    </source>
</evidence>
<proteinExistence type="predicted"/>
<dbReference type="NCBIfam" id="NF038032">
    <property type="entry name" value="CehA_McbA_metalo"/>
    <property type="match status" value="1"/>
</dbReference>
<sequence length="478" mass="52943">MTTFSGELSFGHNAFSFSVPADTGSIALQGHTEKKGLIYVYLYDPQGRIRANILFEKSEKRLVISRESASLGGFKGEIAAGEWRLHVYRMEGERRATEALPYHIQIEFDAPPLDIGVPTAPSLDSDNRIIFDYDAEKNPATRWYRGDLHAHSVLSDGHNAIDAVVDIVARQQLDFFFLTEHNSCHPDLPLMENTLILPGIEITTDLGHFNVHGPARGLDMNGLAYSSEALIARGLAMVGDGLGAISINHPMMKPWHWLYRDMPLSRVNTLEVCCDPTWSTSPQAADDALRVLSAMWNAGRRIAAVGGSDSHLTPSERNPNATEPSIYGDPSTFVYAQGLSGNGILRGLRRGNVYIERGCGLDFAINDGAVLPGEDVGGGMVDYRLAVTDTARRYIAECIVDGECVASYPLERQPVRFSLDLGRRAWARIDIRRVGDDGRRNEFEALINPVYNGRSALFERPKAQTWGELLEMMNRHEI</sequence>